<reference evidence="4" key="1">
    <citation type="journal article" date="2019" name="Int. J. Syst. Evol. Microbiol.">
        <title>The Global Catalogue of Microorganisms (GCM) 10K type strain sequencing project: providing services to taxonomists for standard genome sequencing and annotation.</title>
        <authorList>
            <consortium name="The Broad Institute Genomics Platform"/>
            <consortium name="The Broad Institute Genome Sequencing Center for Infectious Disease"/>
            <person name="Wu L."/>
            <person name="Ma J."/>
        </authorList>
    </citation>
    <scope>NUCLEOTIDE SEQUENCE [LARGE SCALE GENOMIC DNA]</scope>
    <source>
        <strain evidence="4">KCTC 42248</strain>
    </source>
</reference>
<protein>
    <submittedName>
        <fullName evidence="3">Lamin tail domain-containing protein</fullName>
    </submittedName>
</protein>
<feature type="region of interest" description="Disordered" evidence="1">
    <location>
        <begin position="173"/>
        <end position="194"/>
    </location>
</feature>
<evidence type="ECO:0000259" key="2">
    <source>
        <dbReference type="PROSITE" id="PS51841"/>
    </source>
</evidence>
<evidence type="ECO:0000313" key="4">
    <source>
        <dbReference type="Proteomes" id="UP001597393"/>
    </source>
</evidence>
<dbReference type="InterPro" id="IPR036415">
    <property type="entry name" value="Lamin_tail_dom_sf"/>
</dbReference>
<dbReference type="InterPro" id="IPR001322">
    <property type="entry name" value="Lamin_tail_dom"/>
</dbReference>
<dbReference type="Pfam" id="PF00932">
    <property type="entry name" value="LTD"/>
    <property type="match status" value="2"/>
</dbReference>
<dbReference type="EMBL" id="JBHUMA010000004">
    <property type="protein sequence ID" value="MFD2598150.1"/>
    <property type="molecule type" value="Genomic_DNA"/>
</dbReference>
<name>A0ABW5NGY4_9SPHI</name>
<dbReference type="Proteomes" id="UP001597393">
    <property type="component" value="Unassembled WGS sequence"/>
</dbReference>
<evidence type="ECO:0000313" key="3">
    <source>
        <dbReference type="EMBL" id="MFD2598150.1"/>
    </source>
</evidence>
<dbReference type="Gene3D" id="2.60.40.4070">
    <property type="match status" value="1"/>
</dbReference>
<dbReference type="PROSITE" id="PS51257">
    <property type="entry name" value="PROKAR_LIPOPROTEIN"/>
    <property type="match status" value="1"/>
</dbReference>
<keyword evidence="4" id="KW-1185">Reference proteome</keyword>
<dbReference type="SUPFAM" id="SSF74853">
    <property type="entry name" value="Lamin A/C globular tail domain"/>
    <property type="match status" value="2"/>
</dbReference>
<organism evidence="3 4">
    <name type="scientific">Sphingobacterium corticis</name>
    <dbReference type="NCBI Taxonomy" id="1812823"/>
    <lineage>
        <taxon>Bacteria</taxon>
        <taxon>Pseudomonadati</taxon>
        <taxon>Bacteroidota</taxon>
        <taxon>Sphingobacteriia</taxon>
        <taxon>Sphingobacteriales</taxon>
        <taxon>Sphingobacteriaceae</taxon>
        <taxon>Sphingobacterium</taxon>
    </lineage>
</organism>
<evidence type="ECO:0000256" key="1">
    <source>
        <dbReference type="SAM" id="MobiDB-lite"/>
    </source>
</evidence>
<accession>A0ABW5NGY4</accession>
<sequence length="549" mass="62389">MKWLITILLSCNLCFLVGCKMENALTEYYTSRHPIINEVMTNPAGGKLPSHEWVELYNPSDVAIQLSDYTFYYNNRSFAMPDLFLPAKQYVIISSASDAHRLEPYGNTIGLQGWPSMSNAGGRLCLSHDELGSVDEIAYKSSWFDSAEKRRGGWSLERINPLFGCNPKHAWAESVDDQGGTPGKQNSVHNAERKPKLEIKDVQLEDELIRLTLNIDIEGMLTINQASLNYGDETITLSTDADGNMLLLKPNTSVSSGVPYQLVIQGAFCDQSVELTTPILWQSRLLFNDVVINEILFNPKSDVPRFVEIYNRSDQIVNLQGWRLGNRLLTFNPLFLRPKSYSVITTDIEKLSAAYPSAMMENAIELKSLPSYNSKQGIVTLYNGEQLMDSLYYNESMHQPLLRDERGISLERKSPDKSTNEIGNFHSASTFSEGATPGYENSQLRAGTITENRMFLSSRTYHVDRSPWFIHYDFIEENAMLNVRIYDDKGRVVRHLLRNQSVGHVGKIGWDGKNDKEQNVKSGIYIAWLEMYNHLGTRKVFKENFALRR</sequence>
<dbReference type="RefSeq" id="WP_380867804.1">
    <property type="nucleotide sequence ID" value="NZ_JBHUMA010000004.1"/>
</dbReference>
<feature type="domain" description="LTD" evidence="2">
    <location>
        <begin position="26"/>
        <end position="141"/>
    </location>
</feature>
<gene>
    <name evidence="3" type="ORF">ACFSQ3_04220</name>
</gene>
<proteinExistence type="predicted"/>
<dbReference type="PROSITE" id="PS51841">
    <property type="entry name" value="LTD"/>
    <property type="match status" value="1"/>
</dbReference>
<comment type="caution">
    <text evidence="3">The sequence shown here is derived from an EMBL/GenBank/DDBJ whole genome shotgun (WGS) entry which is preliminary data.</text>
</comment>